<reference evidence="1" key="2">
    <citation type="submission" date="2020-09" db="EMBL/GenBank/DDBJ databases">
        <authorList>
            <person name="Sun Q."/>
            <person name="Zhou Y."/>
        </authorList>
    </citation>
    <scope>NUCLEOTIDE SEQUENCE</scope>
    <source>
        <strain evidence="1">CGMCC 1.15343</strain>
    </source>
</reference>
<organism evidence="1 2">
    <name type="scientific">Pedobacter quisquiliarum</name>
    <dbReference type="NCBI Taxonomy" id="1834438"/>
    <lineage>
        <taxon>Bacteria</taxon>
        <taxon>Pseudomonadati</taxon>
        <taxon>Bacteroidota</taxon>
        <taxon>Sphingobacteriia</taxon>
        <taxon>Sphingobacteriales</taxon>
        <taxon>Sphingobacteriaceae</taxon>
        <taxon>Pedobacter</taxon>
    </lineage>
</organism>
<reference evidence="1" key="1">
    <citation type="journal article" date="2014" name="Int. J. Syst. Evol. Microbiol.">
        <title>Complete genome sequence of Corynebacterium casei LMG S-19264T (=DSM 44701T), isolated from a smear-ripened cheese.</title>
        <authorList>
            <consortium name="US DOE Joint Genome Institute (JGI-PGF)"/>
            <person name="Walter F."/>
            <person name="Albersmeier A."/>
            <person name="Kalinowski J."/>
            <person name="Ruckert C."/>
        </authorList>
    </citation>
    <scope>NUCLEOTIDE SEQUENCE</scope>
    <source>
        <strain evidence="1">CGMCC 1.15343</strain>
    </source>
</reference>
<keyword evidence="2" id="KW-1185">Reference proteome</keyword>
<dbReference type="AlphaFoldDB" id="A0A916UJR1"/>
<evidence type="ECO:0000313" key="2">
    <source>
        <dbReference type="Proteomes" id="UP000651668"/>
    </source>
</evidence>
<protein>
    <submittedName>
        <fullName evidence="1">Uncharacterized protein</fullName>
    </submittedName>
</protein>
<dbReference type="EMBL" id="BMIL01000013">
    <property type="protein sequence ID" value="GGC75651.1"/>
    <property type="molecule type" value="Genomic_DNA"/>
</dbReference>
<evidence type="ECO:0000313" key="1">
    <source>
        <dbReference type="EMBL" id="GGC75651.1"/>
    </source>
</evidence>
<gene>
    <name evidence="1" type="ORF">GCM10011387_31770</name>
</gene>
<sequence length="66" mass="7608">MPGWISSRGYAEYPCRDAGEDWEEYVAILTQVLLIDIHLNFITKKRAGLSTLRVLVLDYLTHNVLE</sequence>
<accession>A0A916UJR1</accession>
<dbReference type="Proteomes" id="UP000651668">
    <property type="component" value="Unassembled WGS sequence"/>
</dbReference>
<comment type="caution">
    <text evidence="1">The sequence shown here is derived from an EMBL/GenBank/DDBJ whole genome shotgun (WGS) entry which is preliminary data.</text>
</comment>
<proteinExistence type="predicted"/>
<name>A0A916UJR1_9SPHI</name>